<dbReference type="InterPro" id="IPR051393">
    <property type="entry name" value="ABC_transporter_permease"/>
</dbReference>
<evidence type="ECO:0000256" key="5">
    <source>
        <dbReference type="ARBA" id="ARBA00022989"/>
    </source>
</evidence>
<evidence type="ECO:0000313" key="10">
    <source>
        <dbReference type="Proteomes" id="UP000233419"/>
    </source>
</evidence>
<keyword evidence="3" id="KW-1003">Cell membrane</keyword>
<organism evidence="9 10">
    <name type="scientific">Mesoplasma syrphidae</name>
    <dbReference type="NCBI Taxonomy" id="225999"/>
    <lineage>
        <taxon>Bacteria</taxon>
        <taxon>Bacillati</taxon>
        <taxon>Mycoplasmatota</taxon>
        <taxon>Mollicutes</taxon>
        <taxon>Entomoplasmatales</taxon>
        <taxon>Entomoplasmataceae</taxon>
        <taxon>Mesoplasma</taxon>
    </lineage>
</organism>
<keyword evidence="2 7" id="KW-0813">Transport</keyword>
<dbReference type="OrthoDB" id="42615at2"/>
<dbReference type="RefSeq" id="WP_027048457.1">
    <property type="nucleotide sequence ID" value="NZ_CP025257.1"/>
</dbReference>
<evidence type="ECO:0000256" key="6">
    <source>
        <dbReference type="ARBA" id="ARBA00023136"/>
    </source>
</evidence>
<evidence type="ECO:0000256" key="3">
    <source>
        <dbReference type="ARBA" id="ARBA00022475"/>
    </source>
</evidence>
<gene>
    <name evidence="9" type="ORF">CXP39_00820</name>
</gene>
<dbReference type="Gene3D" id="1.10.3720.10">
    <property type="entry name" value="MetI-like"/>
    <property type="match status" value="1"/>
</dbReference>
<feature type="domain" description="ABC transmembrane type-1" evidence="8">
    <location>
        <begin position="107"/>
        <end position="327"/>
    </location>
</feature>
<dbReference type="GO" id="GO:0055085">
    <property type="term" value="P:transmembrane transport"/>
    <property type="evidence" value="ECO:0007669"/>
    <property type="project" value="InterPro"/>
</dbReference>
<dbReference type="EMBL" id="CP025257">
    <property type="protein sequence ID" value="AUF83351.1"/>
    <property type="molecule type" value="Genomic_DNA"/>
</dbReference>
<evidence type="ECO:0000313" key="9">
    <source>
        <dbReference type="EMBL" id="AUF83351.1"/>
    </source>
</evidence>
<reference evidence="9 10" key="1">
    <citation type="submission" date="2017-12" db="EMBL/GenBank/DDBJ databases">
        <title>Mesoplasma syrphidae YJS, Complete Genome.</title>
        <authorList>
            <person name="Knight T.F."/>
            <person name="Citino T."/>
            <person name="Rubinstein R."/>
            <person name="Neuschaefer Z."/>
        </authorList>
    </citation>
    <scope>NUCLEOTIDE SEQUENCE [LARGE SCALE GENOMIC DNA]</scope>
    <source>
        <strain evidence="9 10">YJS</strain>
    </source>
</reference>
<dbReference type="PANTHER" id="PTHR30193">
    <property type="entry name" value="ABC TRANSPORTER PERMEASE PROTEIN"/>
    <property type="match status" value="1"/>
</dbReference>
<feature type="transmembrane region" description="Helical" evidence="7">
    <location>
        <begin position="47"/>
        <end position="73"/>
    </location>
</feature>
<evidence type="ECO:0000256" key="7">
    <source>
        <dbReference type="RuleBase" id="RU363032"/>
    </source>
</evidence>
<keyword evidence="4 7" id="KW-0812">Transmembrane</keyword>
<dbReference type="SUPFAM" id="SSF161098">
    <property type="entry name" value="MetI-like"/>
    <property type="match status" value="1"/>
</dbReference>
<evidence type="ECO:0000256" key="4">
    <source>
        <dbReference type="ARBA" id="ARBA00022692"/>
    </source>
</evidence>
<evidence type="ECO:0000256" key="1">
    <source>
        <dbReference type="ARBA" id="ARBA00004651"/>
    </source>
</evidence>
<feature type="transmembrane region" description="Helical" evidence="7">
    <location>
        <begin position="242"/>
        <end position="266"/>
    </location>
</feature>
<dbReference type="GO" id="GO:0005886">
    <property type="term" value="C:plasma membrane"/>
    <property type="evidence" value="ECO:0007669"/>
    <property type="project" value="UniProtKB-SubCell"/>
</dbReference>
<accession>A0A2K9BJ23</accession>
<comment type="subcellular location">
    <subcellularLocation>
        <location evidence="1 7">Cell membrane</location>
        <topology evidence="1 7">Multi-pass membrane protein</topology>
    </subcellularLocation>
</comment>
<feature type="transmembrane region" description="Helical" evidence="7">
    <location>
        <begin position="141"/>
        <end position="167"/>
    </location>
</feature>
<name>A0A2K9BJ23_9MOLU</name>
<evidence type="ECO:0000256" key="2">
    <source>
        <dbReference type="ARBA" id="ARBA00022448"/>
    </source>
</evidence>
<feature type="transmembrane region" description="Helical" evidence="7">
    <location>
        <begin position="110"/>
        <end position="129"/>
    </location>
</feature>
<proteinExistence type="inferred from homology"/>
<evidence type="ECO:0000259" key="8">
    <source>
        <dbReference type="PROSITE" id="PS50928"/>
    </source>
</evidence>
<feature type="transmembrane region" description="Helical" evidence="7">
    <location>
        <begin position="309"/>
        <end position="327"/>
    </location>
</feature>
<dbReference type="PANTHER" id="PTHR30193:SF37">
    <property type="entry name" value="INNER MEMBRANE ABC TRANSPORTER PERMEASE PROTEIN YCJO"/>
    <property type="match status" value="1"/>
</dbReference>
<dbReference type="PROSITE" id="PS50928">
    <property type="entry name" value="ABC_TM1"/>
    <property type="match status" value="1"/>
</dbReference>
<comment type="similarity">
    <text evidence="7">Belongs to the binding-protein-dependent transport system permease family.</text>
</comment>
<dbReference type="Proteomes" id="UP000233419">
    <property type="component" value="Chromosome"/>
</dbReference>
<protein>
    <submittedName>
        <fullName evidence="9">Sugar ABC transporter permease</fullName>
    </submittedName>
</protein>
<dbReference type="InterPro" id="IPR035906">
    <property type="entry name" value="MetI-like_sf"/>
</dbReference>
<feature type="transmembrane region" description="Helical" evidence="7">
    <location>
        <begin position="197"/>
        <end position="221"/>
    </location>
</feature>
<keyword evidence="10" id="KW-1185">Reference proteome</keyword>
<dbReference type="Pfam" id="PF00528">
    <property type="entry name" value="BPD_transp_1"/>
    <property type="match status" value="1"/>
</dbReference>
<dbReference type="CDD" id="cd06261">
    <property type="entry name" value="TM_PBP2"/>
    <property type="match status" value="1"/>
</dbReference>
<sequence>MNSTAQGNPNGVKSPEKNVFKLKHWDSQTKTVKAVKNKKSVKRDDNFFLQLIWIAPAFFFLIIFTFYAAFIVFKNGFNGSGRFLIEWVFSTLNFRDLFEDPTFIVAMRNSLIYVIVVVPIGLIISIGVAKALSSVLNKRIFSFLQGVFFLPYVTSAMAIAMAFAFMFSPSEYGLFNRMLSVFGINAIHWTQDPRAGIWMLLIFGIWRSLPFSIVMLTAAFMRVNPQYYSAASIDGMKKWKQFWRISMPGIMSTVIYLSTIGIIGAFKAMPLGLFSSESGAELVKAQTVVLWIYEKTTGASQGAVSHQQAGAASIVLMVIILVITIVSRQATKVLSKRYK</sequence>
<dbReference type="AlphaFoldDB" id="A0A2K9BJ23"/>
<dbReference type="KEGG" id="msyr:CXP39_00820"/>
<dbReference type="InterPro" id="IPR000515">
    <property type="entry name" value="MetI-like"/>
</dbReference>
<keyword evidence="5 7" id="KW-1133">Transmembrane helix</keyword>
<keyword evidence="6 7" id="KW-0472">Membrane</keyword>